<keyword evidence="2" id="KW-1185">Reference proteome</keyword>
<gene>
    <name evidence="1" type="ORF">AVEN_63821_1</name>
</gene>
<accession>A0A4Y2ULI1</accession>
<evidence type="ECO:0000313" key="2">
    <source>
        <dbReference type="Proteomes" id="UP000499080"/>
    </source>
</evidence>
<sequence length="87" mass="9628">MDSEKPPLETQVGWRHHVVSGILTSSGEVTGAPTGVKHLPVFRWILVILTWVNGYLQVANRHPQVGYARVTSSKALTRNQKVVSKVL</sequence>
<dbReference type="Proteomes" id="UP000499080">
    <property type="component" value="Unassembled WGS sequence"/>
</dbReference>
<dbReference type="AlphaFoldDB" id="A0A4Y2ULI1"/>
<dbReference type="EMBL" id="BGPR01037023">
    <property type="protein sequence ID" value="GBO12506.1"/>
    <property type="molecule type" value="Genomic_DNA"/>
</dbReference>
<name>A0A4Y2ULI1_ARAVE</name>
<reference evidence="1 2" key="1">
    <citation type="journal article" date="2019" name="Sci. Rep.">
        <title>Orb-weaving spider Araneus ventricosus genome elucidates the spidroin gene catalogue.</title>
        <authorList>
            <person name="Kono N."/>
            <person name="Nakamura H."/>
            <person name="Ohtoshi R."/>
            <person name="Moran D.A.P."/>
            <person name="Shinohara A."/>
            <person name="Yoshida Y."/>
            <person name="Fujiwara M."/>
            <person name="Mori M."/>
            <person name="Tomita M."/>
            <person name="Arakawa K."/>
        </authorList>
    </citation>
    <scope>NUCLEOTIDE SEQUENCE [LARGE SCALE GENOMIC DNA]</scope>
</reference>
<protein>
    <submittedName>
        <fullName evidence="1">Uncharacterized protein</fullName>
    </submittedName>
</protein>
<comment type="caution">
    <text evidence="1">The sequence shown here is derived from an EMBL/GenBank/DDBJ whole genome shotgun (WGS) entry which is preliminary data.</text>
</comment>
<proteinExistence type="predicted"/>
<evidence type="ECO:0000313" key="1">
    <source>
        <dbReference type="EMBL" id="GBO12506.1"/>
    </source>
</evidence>
<organism evidence="1 2">
    <name type="scientific">Araneus ventricosus</name>
    <name type="common">Orbweaver spider</name>
    <name type="synonym">Epeira ventricosa</name>
    <dbReference type="NCBI Taxonomy" id="182803"/>
    <lineage>
        <taxon>Eukaryota</taxon>
        <taxon>Metazoa</taxon>
        <taxon>Ecdysozoa</taxon>
        <taxon>Arthropoda</taxon>
        <taxon>Chelicerata</taxon>
        <taxon>Arachnida</taxon>
        <taxon>Araneae</taxon>
        <taxon>Araneomorphae</taxon>
        <taxon>Entelegynae</taxon>
        <taxon>Araneoidea</taxon>
        <taxon>Araneidae</taxon>
        <taxon>Araneus</taxon>
    </lineage>
</organism>